<dbReference type="Gene3D" id="3.30.70.1070">
    <property type="entry name" value="Sporulation related repeat"/>
    <property type="match status" value="1"/>
</dbReference>
<dbReference type="InterPro" id="IPR008517">
    <property type="entry name" value="GNA1162-like"/>
</dbReference>
<dbReference type="Gene3D" id="3.40.50.10610">
    <property type="entry name" value="ABC-type transport auxiliary lipoprotein component"/>
    <property type="match status" value="1"/>
</dbReference>
<evidence type="ECO:0000313" key="3">
    <source>
        <dbReference type="Proteomes" id="UP000183994"/>
    </source>
</evidence>
<dbReference type="EMBL" id="FQZU01000003">
    <property type="protein sequence ID" value="SHI92054.1"/>
    <property type="molecule type" value="Genomic_DNA"/>
</dbReference>
<dbReference type="PANTHER" id="PTHR38687">
    <property type="entry name" value="CELL DIVISION PROTEIN DEDD-RELATED"/>
    <property type="match status" value="1"/>
</dbReference>
<evidence type="ECO:0000259" key="1">
    <source>
        <dbReference type="PROSITE" id="PS51724"/>
    </source>
</evidence>
<dbReference type="Pfam" id="PF05643">
    <property type="entry name" value="GNA1162-like"/>
    <property type="match status" value="1"/>
</dbReference>
<dbReference type="InterPro" id="IPR052521">
    <property type="entry name" value="Cell_div_SPOR-domain"/>
</dbReference>
<dbReference type="Pfam" id="PF05036">
    <property type="entry name" value="SPOR"/>
    <property type="match status" value="1"/>
</dbReference>
<dbReference type="InterPro" id="IPR036680">
    <property type="entry name" value="SPOR-like_sf"/>
</dbReference>
<name>A0A1M6F2U3_9BACT</name>
<dbReference type="PROSITE" id="PS51724">
    <property type="entry name" value="SPOR"/>
    <property type="match status" value="1"/>
</dbReference>
<dbReference type="AlphaFoldDB" id="A0A1M6F2U3"/>
<protein>
    <submittedName>
        <fullName evidence="2">Putative lipoprotein</fullName>
    </submittedName>
</protein>
<evidence type="ECO:0000313" key="2">
    <source>
        <dbReference type="EMBL" id="SHI92054.1"/>
    </source>
</evidence>
<feature type="domain" description="SPOR" evidence="1">
    <location>
        <begin position="238"/>
        <end position="317"/>
    </location>
</feature>
<dbReference type="InterPro" id="IPR007730">
    <property type="entry name" value="SPOR-like_dom"/>
</dbReference>
<reference evidence="3" key="1">
    <citation type="submission" date="2016-11" db="EMBL/GenBank/DDBJ databases">
        <authorList>
            <person name="Varghese N."/>
            <person name="Submissions S."/>
        </authorList>
    </citation>
    <scope>NUCLEOTIDE SEQUENCE [LARGE SCALE GENOMIC DNA]</scope>
    <source>
        <strain evidence="3">DSM 16219</strain>
    </source>
</reference>
<dbReference type="SUPFAM" id="SSF110997">
    <property type="entry name" value="Sporulation related repeat"/>
    <property type="match status" value="1"/>
</dbReference>
<keyword evidence="3" id="KW-1185">Reference proteome</keyword>
<sequence>MELFFSGDGKAPQYIRARRSSKTLLFGLVSALLAIMFAFQGCSSHLDESPGNFQTRASRTCPPHSVALLPFENLTECPEIAQLVRESLYSHLSPKHYEDVELGEVDARLESAGLSSFEDVRNVEVRELGELLHADAVVYGSVTKCSRVYIGVFSSVCVATSLEVYDTRTGEKVWTDFEEACFHDGGVPLDVLSIPLTAMRSGMNMREVVRVRVVDDLCRTLVARVPAAQEMEFHVKESVGADSFELQVGAFHEEDGAVETAASMHKKGFSAFVRKDEEQGSVWYRVLVGPFSDRNEAESTLARVRESGTQDAFIRRFHIPE</sequence>
<dbReference type="STRING" id="1121393.SAMN02745216_00709"/>
<dbReference type="Proteomes" id="UP000183994">
    <property type="component" value="Unassembled WGS sequence"/>
</dbReference>
<keyword evidence="2" id="KW-0449">Lipoprotein</keyword>
<proteinExistence type="predicted"/>
<organism evidence="2 3">
    <name type="scientific">Desulfatibacillum alkenivorans DSM 16219</name>
    <dbReference type="NCBI Taxonomy" id="1121393"/>
    <lineage>
        <taxon>Bacteria</taxon>
        <taxon>Pseudomonadati</taxon>
        <taxon>Thermodesulfobacteriota</taxon>
        <taxon>Desulfobacteria</taxon>
        <taxon>Desulfobacterales</taxon>
        <taxon>Desulfatibacillaceae</taxon>
        <taxon>Desulfatibacillum</taxon>
    </lineage>
</organism>
<accession>A0A1M6F2U3</accession>
<gene>
    <name evidence="2" type="ORF">SAMN02745216_00709</name>
</gene>
<dbReference type="GO" id="GO:0042834">
    <property type="term" value="F:peptidoglycan binding"/>
    <property type="evidence" value="ECO:0007669"/>
    <property type="project" value="InterPro"/>
</dbReference>